<dbReference type="InterPro" id="IPR041583">
    <property type="entry name" value="TetR_C_31"/>
</dbReference>
<dbReference type="InterPro" id="IPR009057">
    <property type="entry name" value="Homeodomain-like_sf"/>
</dbReference>
<dbReference type="Pfam" id="PF17940">
    <property type="entry name" value="TetR_C_31"/>
    <property type="match status" value="1"/>
</dbReference>
<dbReference type="EMBL" id="BMJI01000003">
    <property type="protein sequence ID" value="GGC84407.1"/>
    <property type="molecule type" value="Genomic_DNA"/>
</dbReference>
<feature type="DNA-binding region" description="H-T-H motif" evidence="2">
    <location>
        <begin position="24"/>
        <end position="43"/>
    </location>
</feature>
<dbReference type="Proteomes" id="UP000597761">
    <property type="component" value="Unassembled WGS sequence"/>
</dbReference>
<dbReference type="RefSeq" id="WP_188666807.1">
    <property type="nucleotide sequence ID" value="NZ_BMJI01000003.1"/>
</dbReference>
<evidence type="ECO:0000256" key="1">
    <source>
        <dbReference type="ARBA" id="ARBA00023125"/>
    </source>
</evidence>
<evidence type="ECO:0000256" key="2">
    <source>
        <dbReference type="PROSITE-ProRule" id="PRU00335"/>
    </source>
</evidence>
<dbReference type="Gene3D" id="1.10.357.10">
    <property type="entry name" value="Tetracycline Repressor, domain 2"/>
    <property type="match status" value="1"/>
</dbReference>
<organism evidence="4 5">
    <name type="scientific">Tersicoccus solisilvae</name>
    <dbReference type="NCBI Taxonomy" id="1882339"/>
    <lineage>
        <taxon>Bacteria</taxon>
        <taxon>Bacillati</taxon>
        <taxon>Actinomycetota</taxon>
        <taxon>Actinomycetes</taxon>
        <taxon>Micrococcales</taxon>
        <taxon>Micrococcaceae</taxon>
        <taxon>Tersicoccus</taxon>
    </lineage>
</organism>
<reference evidence="5" key="1">
    <citation type="journal article" date="2019" name="Int. J. Syst. Evol. Microbiol.">
        <title>The Global Catalogue of Microorganisms (GCM) 10K type strain sequencing project: providing services to taxonomists for standard genome sequencing and annotation.</title>
        <authorList>
            <consortium name="The Broad Institute Genomics Platform"/>
            <consortium name="The Broad Institute Genome Sequencing Center for Infectious Disease"/>
            <person name="Wu L."/>
            <person name="Ma J."/>
        </authorList>
    </citation>
    <scope>NUCLEOTIDE SEQUENCE [LARGE SCALE GENOMIC DNA]</scope>
    <source>
        <strain evidence="5">CGMCC 1.15480</strain>
    </source>
</reference>
<dbReference type="SUPFAM" id="SSF46689">
    <property type="entry name" value="Homeodomain-like"/>
    <property type="match status" value="1"/>
</dbReference>
<gene>
    <name evidence="4" type="ORF">GCM10011512_09050</name>
</gene>
<evidence type="ECO:0000313" key="5">
    <source>
        <dbReference type="Proteomes" id="UP000597761"/>
    </source>
</evidence>
<comment type="caution">
    <text evidence="4">The sequence shown here is derived from an EMBL/GenBank/DDBJ whole genome shotgun (WGS) entry which is preliminary data.</text>
</comment>
<evidence type="ECO:0000259" key="3">
    <source>
        <dbReference type="PROSITE" id="PS50977"/>
    </source>
</evidence>
<dbReference type="InterPro" id="IPR001647">
    <property type="entry name" value="HTH_TetR"/>
</dbReference>
<proteinExistence type="predicted"/>
<accession>A0ABQ1NWB5</accession>
<dbReference type="PROSITE" id="PS50977">
    <property type="entry name" value="HTH_TETR_2"/>
    <property type="match status" value="1"/>
</dbReference>
<evidence type="ECO:0000313" key="4">
    <source>
        <dbReference type="EMBL" id="GGC84407.1"/>
    </source>
</evidence>
<keyword evidence="1 2" id="KW-0238">DNA-binding</keyword>
<keyword evidence="5" id="KW-1185">Reference proteome</keyword>
<sequence>MSTRERAIAAAIRLVGTQGVRALTHGRVDAEAGLPRGSTSNHFRTRAALVAGVTDWIAEQERALLAASMTSPGTLDEVVDAFCGVLEDLTGANADRTRTRYALFLEMGGHADVQAPLRAQRVRFEAWTRELLTSLGATQPDAATRAFMAFSAGLILNRLTVDRDAPLRPTVELAVRGCIAAV</sequence>
<protein>
    <submittedName>
        <fullName evidence="4">Transcriptional regulator, TetR</fullName>
    </submittedName>
</protein>
<feature type="domain" description="HTH tetR-type" evidence="3">
    <location>
        <begin position="1"/>
        <end position="61"/>
    </location>
</feature>
<name>A0ABQ1NWB5_9MICC</name>